<dbReference type="GO" id="GO:0008270">
    <property type="term" value="F:zinc ion binding"/>
    <property type="evidence" value="ECO:0007669"/>
    <property type="project" value="UniProtKB-UniRule"/>
</dbReference>
<organism evidence="8 9">
    <name type="scientific">Lentilactobacillus hilgardii (strain ATCC 8290 / DSM 20176 / CCUG 30140 / JCM 1155 / KCTC 3500 / NBRC 15886 / NCIMB 8040 / NRRL B-1843 / 9)</name>
    <dbReference type="NCBI Taxonomy" id="1423757"/>
    <lineage>
        <taxon>Bacteria</taxon>
        <taxon>Bacillati</taxon>
        <taxon>Bacillota</taxon>
        <taxon>Bacilli</taxon>
        <taxon>Lactobacillales</taxon>
        <taxon>Lactobacillaceae</taxon>
        <taxon>Lentilactobacillus</taxon>
    </lineage>
</organism>
<dbReference type="AlphaFoldDB" id="C0XJJ9"/>
<gene>
    <name evidence="8" type="primary">manA</name>
    <name evidence="8" type="ORF">HMPREF0519_1410</name>
</gene>
<feature type="binding site" evidence="4">
    <location>
        <position position="139"/>
    </location>
    <ligand>
        <name>Zn(2+)</name>
        <dbReference type="ChEBI" id="CHEBI:29105"/>
    </ligand>
</feature>
<dbReference type="GO" id="GO:0004476">
    <property type="term" value="F:mannose-6-phosphate isomerase activity"/>
    <property type="evidence" value="ECO:0007669"/>
    <property type="project" value="UniProtKB-UniRule"/>
</dbReference>
<keyword evidence="9" id="KW-1185">Reference proteome</keyword>
<dbReference type="PATRIC" id="fig|1423757.3.peg.1289"/>
<evidence type="ECO:0000256" key="5">
    <source>
        <dbReference type="PIRSR" id="PIRSR036894-2"/>
    </source>
</evidence>
<comment type="cofactor">
    <cofactor evidence="4">
        <name>Zn(2+)</name>
        <dbReference type="ChEBI" id="CHEBI:29105"/>
    </cofactor>
    <text evidence="4">Binds 1 zinc ion per subunit.</text>
</comment>
<keyword evidence="3 8" id="KW-0413">Isomerase</keyword>
<comment type="similarity">
    <text evidence="3">Belongs to the mannose-6-phosphate isomerase type 1 family.</text>
</comment>
<feature type="domain" description="Mannose-6-phosphate isomerase cupin" evidence="7">
    <location>
        <begin position="263"/>
        <end position="340"/>
    </location>
</feature>
<evidence type="ECO:0000313" key="8">
    <source>
        <dbReference type="EMBL" id="EEI24471.1"/>
    </source>
</evidence>
<dbReference type="InterPro" id="IPR049071">
    <property type="entry name" value="MPI_cupin_dom"/>
</dbReference>
<keyword evidence="1 3" id="KW-0479">Metal-binding</keyword>
<dbReference type="Gene3D" id="2.60.120.10">
    <property type="entry name" value="Jelly Rolls"/>
    <property type="match status" value="2"/>
</dbReference>
<proteinExistence type="inferred from homology"/>
<feature type="domain" description="Phosphomannose isomerase type I catalytic" evidence="6">
    <location>
        <begin position="31"/>
        <end position="129"/>
    </location>
</feature>
<evidence type="ECO:0000259" key="7">
    <source>
        <dbReference type="Pfam" id="PF21621"/>
    </source>
</evidence>
<comment type="catalytic activity">
    <reaction evidence="3">
        <text>D-mannose 6-phosphate = D-fructose 6-phosphate</text>
        <dbReference type="Rhea" id="RHEA:12356"/>
        <dbReference type="ChEBI" id="CHEBI:58735"/>
        <dbReference type="ChEBI" id="CHEBI:61527"/>
        <dbReference type="EC" id="5.3.1.8"/>
    </reaction>
</comment>
<dbReference type="GO" id="GO:0005975">
    <property type="term" value="P:carbohydrate metabolic process"/>
    <property type="evidence" value="ECO:0007669"/>
    <property type="project" value="UniProtKB-UniRule"/>
</dbReference>
<evidence type="ECO:0000256" key="1">
    <source>
        <dbReference type="ARBA" id="ARBA00022723"/>
    </source>
</evidence>
<accession>C0XJJ9</accession>
<dbReference type="Proteomes" id="UP000003752">
    <property type="component" value="Unassembled WGS sequence"/>
</dbReference>
<dbReference type="InterPro" id="IPR011051">
    <property type="entry name" value="RmlC_Cupin_sf"/>
</dbReference>
<dbReference type="EMBL" id="ACGP01000134">
    <property type="protein sequence ID" value="EEI24471.1"/>
    <property type="molecule type" value="Genomic_DNA"/>
</dbReference>
<name>C0XJJ9_LENH9</name>
<dbReference type="PANTHER" id="PTHR42742:SF3">
    <property type="entry name" value="FRUCTOKINASE"/>
    <property type="match status" value="1"/>
</dbReference>
<evidence type="ECO:0000313" key="9">
    <source>
        <dbReference type="Proteomes" id="UP000003752"/>
    </source>
</evidence>
<dbReference type="Pfam" id="PF21621">
    <property type="entry name" value="MPI_cupin_dom"/>
    <property type="match status" value="1"/>
</dbReference>
<protein>
    <recommendedName>
        <fullName evidence="3">Mannose-6-phosphate isomerase</fullName>
        <ecNumber evidence="3">5.3.1.8</ecNumber>
    </recommendedName>
</protein>
<keyword evidence="2 3" id="KW-0862">Zinc</keyword>
<dbReference type="EC" id="5.3.1.8" evidence="3"/>
<evidence type="ECO:0000256" key="4">
    <source>
        <dbReference type="PIRSR" id="PIRSR036894-1"/>
    </source>
</evidence>
<feature type="active site" evidence="5">
    <location>
        <position position="216"/>
    </location>
</feature>
<feature type="binding site" evidence="4">
    <location>
        <position position="196"/>
    </location>
    <ligand>
        <name>Zn(2+)</name>
        <dbReference type="ChEBI" id="CHEBI:29105"/>
    </ligand>
</feature>
<dbReference type="InterPro" id="IPR014710">
    <property type="entry name" value="RmlC-like_jellyroll"/>
</dbReference>
<reference evidence="8 9" key="1">
    <citation type="submission" date="2009-01" db="EMBL/GenBank/DDBJ databases">
        <authorList>
            <person name="Qin X."/>
            <person name="Bachman B."/>
            <person name="Battles P."/>
            <person name="Bell A."/>
            <person name="Bess C."/>
            <person name="Bickham C."/>
            <person name="Chaboub L."/>
            <person name="Chen D."/>
            <person name="Coyle M."/>
            <person name="Deiros D.R."/>
            <person name="Dinh H."/>
            <person name="Forbes L."/>
            <person name="Fowler G."/>
            <person name="Francisco L."/>
            <person name="Fu Q."/>
            <person name="Gubbala S."/>
            <person name="Hale W."/>
            <person name="Han Y."/>
            <person name="Hemphill L."/>
            <person name="Highlander S.K."/>
            <person name="Hirani K."/>
            <person name="Hogues M."/>
            <person name="Jackson L."/>
            <person name="Jakkamsetti A."/>
            <person name="Javaid M."/>
            <person name="Jiang H."/>
            <person name="Korchina V."/>
            <person name="Kovar C."/>
            <person name="Lara F."/>
            <person name="Lee S."/>
            <person name="Mata R."/>
            <person name="Mathew T."/>
            <person name="Moen C."/>
            <person name="Morales K."/>
            <person name="Munidasa M."/>
            <person name="Nazareth L."/>
            <person name="Ngo R."/>
            <person name="Nguyen L."/>
            <person name="Okwuonu G."/>
            <person name="Ongeri F."/>
            <person name="Patil S."/>
            <person name="Petrosino J."/>
            <person name="Pham C."/>
            <person name="Pham P."/>
            <person name="Pu L.-L."/>
            <person name="Puazo M."/>
            <person name="Raj R."/>
            <person name="Reid J."/>
            <person name="Rouhana J."/>
            <person name="Saada N."/>
            <person name="Shang Y."/>
            <person name="Simmons D."/>
            <person name="Thornton R."/>
            <person name="Warren J."/>
            <person name="Weissenberger G."/>
            <person name="Zhang J."/>
            <person name="Zhang L."/>
            <person name="Zhou C."/>
            <person name="Zhu D."/>
            <person name="Muzny D."/>
            <person name="Worley K."/>
            <person name="Gibbs R."/>
        </authorList>
    </citation>
    <scope>NUCLEOTIDE SEQUENCE [LARGE SCALE GENOMIC DNA]</scope>
    <source>
        <strain evidence="9">ATCC 8290 / DSM 20176 / CCUG 30140 / JCM 1155 / KCTC 3500 / NBRC 15886 / NCIMB 8040 / NRRL B-1843 / 9</strain>
    </source>
</reference>
<dbReference type="Pfam" id="PF20511">
    <property type="entry name" value="PMI_typeI_cat"/>
    <property type="match status" value="1"/>
</dbReference>
<dbReference type="InterPro" id="IPR046457">
    <property type="entry name" value="PMI_typeI_cat"/>
</dbReference>
<dbReference type="PANTHER" id="PTHR42742">
    <property type="entry name" value="TRANSCRIPTIONAL REPRESSOR MPRA"/>
    <property type="match status" value="1"/>
</dbReference>
<comment type="caution">
    <text evidence="8">The sequence shown here is derived from an EMBL/GenBank/DDBJ whole genome shotgun (WGS) entry which is preliminary data.</text>
</comment>
<dbReference type="InterPro" id="IPR051804">
    <property type="entry name" value="Carb_Metab_Reg_Kinase/Isom"/>
</dbReference>
<evidence type="ECO:0000256" key="2">
    <source>
        <dbReference type="ARBA" id="ARBA00022833"/>
    </source>
</evidence>
<evidence type="ECO:0000256" key="3">
    <source>
        <dbReference type="PIRNR" id="PIRNR036894"/>
    </source>
</evidence>
<dbReference type="CDD" id="cd07010">
    <property type="entry name" value="cupin_PMI_type_I_N_bac"/>
    <property type="match status" value="1"/>
</dbReference>
<feature type="binding site" evidence="4">
    <location>
        <position position="122"/>
    </location>
    <ligand>
        <name>Zn(2+)</name>
        <dbReference type="ChEBI" id="CHEBI:29105"/>
    </ligand>
</feature>
<sequence length="341" mass="37739">MVVLNSATGLIPTIFYGGLKLIMEVKVVPLFLTPVLHSKMWGGTKLQDYGFKLPSDHTGEAWIISAHPHGLSKVSDGPFKGKTLDQLWKEEPALFGGHAQNEEFPLLVKILDAKENLSIQVHPADDYARAHGEKFGKAESWYILSAAPGAKIYYGHTAKTKQGLQMAVDNGQINTILRTIPVKTGDFFYNPAGVLHALGSGIVALETQQNSDMTFRLYDFDRVDATTQKKRPLQVKDALAVTNVPHQDPHVVQATRATSFGMVTTLVNAKHFVVEKFQTTGKLSLNQIHNYMLQTVIDGQGDLIVNDVRYPVRKGMSYILPKNVSDYQLDGFMTVIASYVK</sequence>
<dbReference type="HOGENOM" id="CLU_020529_0_0_9"/>
<dbReference type="InterPro" id="IPR014628">
    <property type="entry name" value="Man6P_isomerase_Firm_short"/>
</dbReference>
<dbReference type="SUPFAM" id="SSF51182">
    <property type="entry name" value="RmlC-like cupins"/>
    <property type="match status" value="1"/>
</dbReference>
<evidence type="ECO:0000259" key="6">
    <source>
        <dbReference type="Pfam" id="PF20511"/>
    </source>
</evidence>
<dbReference type="PIRSF" id="PIRSF036894">
    <property type="entry name" value="PMI_Firm_short"/>
    <property type="match status" value="1"/>
</dbReference>